<evidence type="ECO:0000313" key="3">
    <source>
        <dbReference type="Proteomes" id="UP001499863"/>
    </source>
</evidence>
<gene>
    <name evidence="2" type="ORF">GCM10009639_55000</name>
</gene>
<keyword evidence="3" id="KW-1185">Reference proteome</keyword>
<name>A0ABP4J3P2_9ACTN</name>
<proteinExistence type="predicted"/>
<protein>
    <recommendedName>
        <fullName evidence="4">Secreted protein</fullName>
    </recommendedName>
</protein>
<feature type="region of interest" description="Disordered" evidence="1">
    <location>
        <begin position="189"/>
        <end position="208"/>
    </location>
</feature>
<comment type="caution">
    <text evidence="2">The sequence shown here is derived from an EMBL/GenBank/DDBJ whole genome shotgun (WGS) entry which is preliminary data.</text>
</comment>
<evidence type="ECO:0000313" key="2">
    <source>
        <dbReference type="EMBL" id="GAA1406789.1"/>
    </source>
</evidence>
<dbReference type="EMBL" id="BAAAKJ010000314">
    <property type="protein sequence ID" value="GAA1406789.1"/>
    <property type="molecule type" value="Genomic_DNA"/>
</dbReference>
<evidence type="ECO:0008006" key="4">
    <source>
        <dbReference type="Google" id="ProtNLM"/>
    </source>
</evidence>
<reference evidence="3" key="1">
    <citation type="journal article" date="2019" name="Int. J. Syst. Evol. Microbiol.">
        <title>The Global Catalogue of Microorganisms (GCM) 10K type strain sequencing project: providing services to taxonomists for standard genome sequencing and annotation.</title>
        <authorList>
            <consortium name="The Broad Institute Genomics Platform"/>
            <consortium name="The Broad Institute Genome Sequencing Center for Infectious Disease"/>
            <person name="Wu L."/>
            <person name="Ma J."/>
        </authorList>
    </citation>
    <scope>NUCLEOTIDE SEQUENCE [LARGE SCALE GENOMIC DNA]</scope>
    <source>
        <strain evidence="3">JCM 12393</strain>
    </source>
</reference>
<evidence type="ECO:0000256" key="1">
    <source>
        <dbReference type="SAM" id="MobiDB-lite"/>
    </source>
</evidence>
<dbReference type="Proteomes" id="UP001499863">
    <property type="component" value="Unassembled WGS sequence"/>
</dbReference>
<sequence length="208" mass="22400">MPVIGLGTCAVALATATILLVADVPGQLRPMAKTVSPAAQAEFQRIMGLPTLPVSPRMRWRQVHAWYRVGGRFLVENALADGAALVKVLGEARRDERIDITPALMAKARPFCADLRNVASWEVYYFQVPDPAAQTAWHQFGVTALAAGGRCAEAVDRSDTGAFAASVTDLLKAVRAVRDTSSRVRQILDDPQDPVFTGTPLSPPQPLL</sequence>
<organism evidence="2 3">
    <name type="scientific">Kitasatospora putterlickiae</name>
    <dbReference type="NCBI Taxonomy" id="221725"/>
    <lineage>
        <taxon>Bacteria</taxon>
        <taxon>Bacillati</taxon>
        <taxon>Actinomycetota</taxon>
        <taxon>Actinomycetes</taxon>
        <taxon>Kitasatosporales</taxon>
        <taxon>Streptomycetaceae</taxon>
        <taxon>Kitasatospora</taxon>
    </lineage>
</organism>
<accession>A0ABP4J3P2</accession>